<feature type="signal peptide" evidence="1">
    <location>
        <begin position="1"/>
        <end position="23"/>
    </location>
</feature>
<dbReference type="AlphaFoldDB" id="A0A9R1T3N8"/>
<dbReference type="InterPro" id="IPR008974">
    <property type="entry name" value="TRAF-like"/>
</dbReference>
<evidence type="ECO:0000313" key="3">
    <source>
        <dbReference type="RefSeq" id="XP_011302120.1"/>
    </source>
</evidence>
<feature type="chain" id="PRO_5040268584" evidence="1">
    <location>
        <begin position="24"/>
        <end position="231"/>
    </location>
</feature>
<organism evidence="2 3">
    <name type="scientific">Fopius arisanus</name>
    <dbReference type="NCBI Taxonomy" id="64838"/>
    <lineage>
        <taxon>Eukaryota</taxon>
        <taxon>Metazoa</taxon>
        <taxon>Ecdysozoa</taxon>
        <taxon>Arthropoda</taxon>
        <taxon>Hexapoda</taxon>
        <taxon>Insecta</taxon>
        <taxon>Pterygota</taxon>
        <taxon>Neoptera</taxon>
        <taxon>Endopterygota</taxon>
        <taxon>Hymenoptera</taxon>
        <taxon>Apocrita</taxon>
        <taxon>Ichneumonoidea</taxon>
        <taxon>Braconidae</taxon>
        <taxon>Opiinae</taxon>
        <taxon>Fopius</taxon>
    </lineage>
</organism>
<accession>A0A9R1T3N8</accession>
<dbReference type="RefSeq" id="XP_011302120.1">
    <property type="nucleotide sequence ID" value="XM_011303818.1"/>
</dbReference>
<dbReference type="Proteomes" id="UP000694866">
    <property type="component" value="Unplaced"/>
</dbReference>
<protein>
    <submittedName>
        <fullName evidence="3">Uncharacterized protein isoform X1</fullName>
    </submittedName>
</protein>
<evidence type="ECO:0000256" key="1">
    <source>
        <dbReference type="SAM" id="SignalP"/>
    </source>
</evidence>
<name>A0A9R1T3N8_9HYME</name>
<dbReference type="SUPFAM" id="SSF49599">
    <property type="entry name" value="TRAF domain-like"/>
    <property type="match status" value="1"/>
</dbReference>
<dbReference type="GeneID" id="105265963"/>
<reference evidence="3" key="1">
    <citation type="submission" date="2025-08" db="UniProtKB">
        <authorList>
            <consortium name="RefSeq"/>
        </authorList>
    </citation>
    <scope>IDENTIFICATION</scope>
    <source>
        <strain evidence="3">USDA-PBARC FA_bdor</strain>
        <tissue evidence="3">Whole organism</tissue>
    </source>
</reference>
<evidence type="ECO:0000313" key="2">
    <source>
        <dbReference type="Proteomes" id="UP000694866"/>
    </source>
</evidence>
<sequence>MPSSLAFLLFLIAVLSNHQLISSITTPMLTDVNSNVAILEKHNRIPIGDRTERVNTRFVKYCVLEADDDDDDDDDDDIGSQLAITKIGRPHLSIEWVINNYTLLDNQGGICLKSPPFESGHEDTEWNVKLCLSDEADARIHVALIHHTDASGNSRLKKEIDGALGIFKSDQKLTVKKFDKLREIIDVHNHIYEYADESVDLLTGATPDDSVKIALEIDMPLRIVTNLSYHD</sequence>
<keyword evidence="1" id="KW-0732">Signal</keyword>
<proteinExistence type="predicted"/>
<keyword evidence="2" id="KW-1185">Reference proteome</keyword>
<dbReference type="KEGG" id="fas:105265963"/>
<gene>
    <name evidence="3" type="primary">LOC105265963</name>
</gene>
<dbReference type="Gene3D" id="2.60.210.10">
    <property type="entry name" value="Apoptosis, Tumor Necrosis Factor Receptor Associated Protein 2, Chain A"/>
    <property type="match status" value="1"/>
</dbReference>